<dbReference type="SUPFAM" id="SSF52540">
    <property type="entry name" value="P-loop containing nucleoside triphosphate hydrolases"/>
    <property type="match status" value="1"/>
</dbReference>
<evidence type="ECO:0000256" key="3">
    <source>
        <dbReference type="ARBA" id="ARBA00022806"/>
    </source>
</evidence>
<dbReference type="InterPro" id="IPR027417">
    <property type="entry name" value="P-loop_NTPase"/>
</dbReference>
<keyword evidence="1" id="KW-0547">Nucleotide-binding</keyword>
<reference evidence="6" key="1">
    <citation type="submission" date="2020-05" db="EMBL/GenBank/DDBJ databases">
        <title>Mycena genomes resolve the evolution of fungal bioluminescence.</title>
        <authorList>
            <person name="Tsai I.J."/>
        </authorList>
    </citation>
    <scope>NUCLEOTIDE SEQUENCE</scope>
    <source>
        <strain evidence="6">110903Hualien_Pintung</strain>
    </source>
</reference>
<keyword evidence="7" id="KW-1185">Reference proteome</keyword>
<evidence type="ECO:0000313" key="7">
    <source>
        <dbReference type="Proteomes" id="UP000613580"/>
    </source>
</evidence>
<dbReference type="PANTHER" id="PTHR43788:SF8">
    <property type="entry name" value="DNA-BINDING PROTEIN SMUBP-2"/>
    <property type="match status" value="1"/>
</dbReference>
<gene>
    <name evidence="6" type="ORF">HMN09_01378100</name>
</gene>
<evidence type="ECO:0000256" key="4">
    <source>
        <dbReference type="ARBA" id="ARBA00022840"/>
    </source>
</evidence>
<dbReference type="EMBL" id="JACAZE010000032">
    <property type="protein sequence ID" value="KAF7288721.1"/>
    <property type="molecule type" value="Genomic_DNA"/>
</dbReference>
<name>A0A8H6VQW8_MYCCL</name>
<feature type="domain" description="DNA2/NAM7 helicase-like C-terminal" evidence="5">
    <location>
        <begin position="1106"/>
        <end position="1346"/>
    </location>
</feature>
<dbReference type="GO" id="GO:0043139">
    <property type="term" value="F:5'-3' DNA helicase activity"/>
    <property type="evidence" value="ECO:0007669"/>
    <property type="project" value="TreeGrafter"/>
</dbReference>
<accession>A0A8H6VQW8</accession>
<dbReference type="GO" id="GO:0005524">
    <property type="term" value="F:ATP binding"/>
    <property type="evidence" value="ECO:0007669"/>
    <property type="project" value="UniProtKB-KW"/>
</dbReference>
<dbReference type="GO" id="GO:0016787">
    <property type="term" value="F:hydrolase activity"/>
    <property type="evidence" value="ECO:0007669"/>
    <property type="project" value="UniProtKB-KW"/>
</dbReference>
<keyword evidence="2" id="KW-0378">Hydrolase</keyword>
<protein>
    <submittedName>
        <fullName evidence="6">AAA-12 domain-containing protein</fullName>
    </submittedName>
</protein>
<dbReference type="OrthoDB" id="6513042at2759"/>
<evidence type="ECO:0000313" key="6">
    <source>
        <dbReference type="EMBL" id="KAF7288721.1"/>
    </source>
</evidence>
<dbReference type="PANTHER" id="PTHR43788">
    <property type="entry name" value="DNA2/NAM7 HELICASE FAMILY MEMBER"/>
    <property type="match status" value="1"/>
</dbReference>
<dbReference type="Pfam" id="PF13604">
    <property type="entry name" value="AAA_30"/>
    <property type="match status" value="1"/>
</dbReference>
<sequence length="1388" mass="153387">MSLSATKLAAFHHYSCDLYLHNSYHLDRHKSSSAPSETAQANFQRGVSWERLLFAYLEKTELLLTVPPRPIDGATLSVNIELDDREHFFISGVEFWPPAELFERFARAGSMPVNFGLAKPDLLEITRTPSTILWRVIDAKASQAVKTSHHVQIYFYYLCLTYLLPPPLFQPADSAAIWLPPANGFDAETCPSLDDLRGINVNLLAPSLDDFLFRRLPKLIFRPRDEIRWHLNPLCNGCPFESDCTRRAVQEGQLGSMPNISLAQVEVLRTVLGMTRTGDGSTTDIEDLHQLFGHPQRLRKLETSYPSTLKKAKRILAMRRSSKTSPILDAARTKAVQVIPRRNFTLPGREDISVVISVVTNPSASKQRIASFCISVFSCIPILQLEPVSGPEATFVSSLTRILNKIQSLNDIVKPTPLTQIYVFSSSEEAAVKAHLLEAALTSASFSVDDLRLCIGSIVDGAALLQTNFQPLVLSGALLSFNKSQLKRQALHALLERMGMSTAGTVDELRARIEAKIAELQNPGGLDDKRIEIGQLPRVVVLKREIESLLALPVPGHWDLSGCALVLLHPGSCDRNCPSDEDILKTYRHDSGMEALEQKLEQRNASIYAVLQETRRRIAASASAKLVNVAKPLSTAFLDVCQDPHLRKLFFMQQFEVLAKLSELWKARIDGCPDAPILEYKENLGGSYSFYLVSGAIDVSGSTSPLYGYLLTEDDLDPTSIPPEALFDDLPLSGCLFPLLHRTTKSQRWDTQNPVVVDKLCIADVRDVALEGNRTKVELQIWGRINAVLRPGCHYRLSPRLVDFNTSKVLSTLLELDIRATSAREPDKVPFLQLVVDPRSFGDDLEFRESGKELARTEKGIQSLFRQLRDLEGLDSPAGALQLKPSQHKAVQRILSSRLSVLWGPPGTGKTYTIALALLRLVEAHHRLGRTRQMIVFICAQTHAAIDAVNKKLVHLLSCYESIDALPTEWLKKLRIERVLKGNEHAPPSKLDALTTVFYLGTVYQLYNFSKRHSFEVDVCVIDEAGQLALSSAALVLRSLGPQGRIVVAGDSEQLAPILTATYPNRFLFGSILDCLMHLSKLPAPNSHQVDEPPSSPTASEVSASQDTVVQLTENFRLNPDLGDFVSTIYARKFTPQKVQAKQLATQLQTIQVDANAPTPVREVREYLVSLSSVMLRKPQSILQPPAPSLLVSDDHVHGAPRAISLALLRLQTQSVRPEGVGYEAHVRGEAAVAAALVTTLQRCCPEEDIFIATPHRIQRQAVRDALRKSGGIDGLVDQLEGLSLGKAGTVTVDTVERLQGSEAGFVICLFSLPSSATPDLGFLLERRRLNVAISRAKTLCILVSSSVVLRPPVSILANEETAKGYAFLRAFEDRAWSSTILVNVDAF</sequence>
<evidence type="ECO:0000256" key="1">
    <source>
        <dbReference type="ARBA" id="ARBA00022741"/>
    </source>
</evidence>
<dbReference type="InterPro" id="IPR050534">
    <property type="entry name" value="Coronavir_polyprotein_1ab"/>
</dbReference>
<keyword evidence="3" id="KW-0347">Helicase</keyword>
<dbReference type="Gene3D" id="3.40.50.300">
    <property type="entry name" value="P-loop containing nucleotide triphosphate hydrolases"/>
    <property type="match status" value="2"/>
</dbReference>
<dbReference type="InterPro" id="IPR041679">
    <property type="entry name" value="DNA2/NAM7-like_C"/>
</dbReference>
<dbReference type="Proteomes" id="UP000613580">
    <property type="component" value="Unassembled WGS sequence"/>
</dbReference>
<dbReference type="Pfam" id="PF13087">
    <property type="entry name" value="AAA_12"/>
    <property type="match status" value="1"/>
</dbReference>
<keyword evidence="4" id="KW-0067">ATP-binding</keyword>
<proteinExistence type="predicted"/>
<comment type="caution">
    <text evidence="6">The sequence shown here is derived from an EMBL/GenBank/DDBJ whole genome shotgun (WGS) entry which is preliminary data.</text>
</comment>
<evidence type="ECO:0000256" key="2">
    <source>
        <dbReference type="ARBA" id="ARBA00022801"/>
    </source>
</evidence>
<evidence type="ECO:0000259" key="5">
    <source>
        <dbReference type="Pfam" id="PF13087"/>
    </source>
</evidence>
<organism evidence="6 7">
    <name type="scientific">Mycena chlorophos</name>
    <name type="common">Agaric fungus</name>
    <name type="synonym">Agaricus chlorophos</name>
    <dbReference type="NCBI Taxonomy" id="658473"/>
    <lineage>
        <taxon>Eukaryota</taxon>
        <taxon>Fungi</taxon>
        <taxon>Dikarya</taxon>
        <taxon>Basidiomycota</taxon>
        <taxon>Agaricomycotina</taxon>
        <taxon>Agaricomycetes</taxon>
        <taxon>Agaricomycetidae</taxon>
        <taxon>Agaricales</taxon>
        <taxon>Marasmiineae</taxon>
        <taxon>Mycenaceae</taxon>
        <taxon>Mycena</taxon>
    </lineage>
</organism>